<dbReference type="GO" id="GO:0030246">
    <property type="term" value="F:carbohydrate binding"/>
    <property type="evidence" value="ECO:0007669"/>
    <property type="project" value="UniProtKB-KW"/>
</dbReference>
<keyword evidence="1" id="KW-1133">Transmembrane helix</keyword>
<accession>A0A5N5SY54</accession>
<dbReference type="Gene3D" id="3.10.100.10">
    <property type="entry name" value="Mannose-Binding Protein A, subunit A"/>
    <property type="match status" value="1"/>
</dbReference>
<evidence type="ECO:0000313" key="5">
    <source>
        <dbReference type="Proteomes" id="UP000326759"/>
    </source>
</evidence>
<feature type="non-terminal residue" evidence="4">
    <location>
        <position position="1"/>
    </location>
</feature>
<comment type="caution">
    <text evidence="4">The sequence shown here is derived from an EMBL/GenBank/DDBJ whole genome shotgun (WGS) entry which is preliminary data.</text>
</comment>
<evidence type="ECO:0000259" key="3">
    <source>
        <dbReference type="PROSITE" id="PS50041"/>
    </source>
</evidence>
<dbReference type="InterPro" id="IPR051527">
    <property type="entry name" value="KLR_subfamily_B"/>
</dbReference>
<evidence type="ECO:0000256" key="2">
    <source>
        <dbReference type="ARBA" id="ARBA00023157"/>
    </source>
</evidence>
<dbReference type="PROSITE" id="PS50041">
    <property type="entry name" value="C_TYPE_LECTIN_2"/>
    <property type="match status" value="1"/>
</dbReference>
<dbReference type="InterPro" id="IPR001304">
    <property type="entry name" value="C-type_lectin-like"/>
</dbReference>
<keyword evidence="1" id="KW-0812">Transmembrane</keyword>
<feature type="domain" description="C-type lectin" evidence="3">
    <location>
        <begin position="113"/>
        <end position="226"/>
    </location>
</feature>
<dbReference type="Pfam" id="PF00059">
    <property type="entry name" value="Lectin_C"/>
    <property type="match status" value="1"/>
</dbReference>
<dbReference type="GO" id="GO:0005886">
    <property type="term" value="C:plasma membrane"/>
    <property type="evidence" value="ECO:0007669"/>
    <property type="project" value="TreeGrafter"/>
</dbReference>
<dbReference type="InterPro" id="IPR016186">
    <property type="entry name" value="C-type_lectin-like/link_sf"/>
</dbReference>
<keyword evidence="2" id="KW-1015">Disulfide bond</keyword>
<dbReference type="InterPro" id="IPR016187">
    <property type="entry name" value="CTDL_fold"/>
</dbReference>
<dbReference type="PANTHER" id="PTHR46784">
    <property type="entry name" value="KILLER CELL LECTIN-LIKE RECEPTOR SUBFAMILY B MEMBER 1"/>
    <property type="match status" value="1"/>
</dbReference>
<protein>
    <submittedName>
        <fullName evidence="4">Hepatic lectin</fullName>
    </submittedName>
</protein>
<keyword evidence="4" id="KW-0430">Lectin</keyword>
<dbReference type="PANTHER" id="PTHR46784:SF1">
    <property type="entry name" value="KILLER CELL LECTIN-LIKE RECEPTOR SUBFAMILY B MEMBER 1"/>
    <property type="match status" value="1"/>
</dbReference>
<dbReference type="SMART" id="SM00034">
    <property type="entry name" value="CLECT"/>
    <property type="match status" value="1"/>
</dbReference>
<dbReference type="CDD" id="cd00037">
    <property type="entry name" value="CLECT"/>
    <property type="match status" value="1"/>
</dbReference>
<organism evidence="4 5">
    <name type="scientific">Armadillidium nasatum</name>
    <dbReference type="NCBI Taxonomy" id="96803"/>
    <lineage>
        <taxon>Eukaryota</taxon>
        <taxon>Metazoa</taxon>
        <taxon>Ecdysozoa</taxon>
        <taxon>Arthropoda</taxon>
        <taxon>Crustacea</taxon>
        <taxon>Multicrustacea</taxon>
        <taxon>Malacostraca</taxon>
        <taxon>Eumalacostraca</taxon>
        <taxon>Peracarida</taxon>
        <taxon>Isopoda</taxon>
        <taxon>Oniscidea</taxon>
        <taxon>Crinocheta</taxon>
        <taxon>Armadillidiidae</taxon>
        <taxon>Armadillidium</taxon>
    </lineage>
</organism>
<sequence>SSLWWIVSVNVTAFEKYSEEVIEIVEPNLSLKSCIEKELELQNPQVLCLVENACKYFRVDPCEFFFVPEGVSDSDDFMTCSTNLEYKILNYIFEKVAPLGLLGHTKFYDQVGCVWETSNKAKWNEVQENCAQKGGQLISFENYESEEEMKTFVSTSGYSSFYFIGLFRKGKDNNFQWVTGSNLELTSSLWLSGEPNNGDYEDICGMIYKEKVADQDCSSIAYGICHVPFPKREKKLA</sequence>
<dbReference type="AlphaFoldDB" id="A0A5N5SY54"/>
<dbReference type="GO" id="GO:0009986">
    <property type="term" value="C:cell surface"/>
    <property type="evidence" value="ECO:0007669"/>
    <property type="project" value="TreeGrafter"/>
</dbReference>
<keyword evidence="5" id="KW-1185">Reference proteome</keyword>
<dbReference type="EMBL" id="SEYY01018812">
    <property type="protein sequence ID" value="KAB7498962.1"/>
    <property type="molecule type" value="Genomic_DNA"/>
</dbReference>
<dbReference type="Proteomes" id="UP000326759">
    <property type="component" value="Unassembled WGS sequence"/>
</dbReference>
<dbReference type="GO" id="GO:0038023">
    <property type="term" value="F:signaling receptor activity"/>
    <property type="evidence" value="ECO:0007669"/>
    <property type="project" value="TreeGrafter"/>
</dbReference>
<dbReference type="SUPFAM" id="SSF56436">
    <property type="entry name" value="C-type lectin-like"/>
    <property type="match status" value="1"/>
</dbReference>
<evidence type="ECO:0000313" key="4">
    <source>
        <dbReference type="EMBL" id="KAB7498962.1"/>
    </source>
</evidence>
<reference evidence="4 5" key="1">
    <citation type="journal article" date="2019" name="PLoS Biol.">
        <title>Sex chromosomes control vertical transmission of feminizing Wolbachia symbionts in an isopod.</title>
        <authorList>
            <person name="Becking T."/>
            <person name="Chebbi M.A."/>
            <person name="Giraud I."/>
            <person name="Moumen B."/>
            <person name="Laverre T."/>
            <person name="Caubet Y."/>
            <person name="Peccoud J."/>
            <person name="Gilbert C."/>
            <person name="Cordaux R."/>
        </authorList>
    </citation>
    <scope>NUCLEOTIDE SEQUENCE [LARGE SCALE GENOMIC DNA]</scope>
    <source>
        <strain evidence="4">ANa2</strain>
        <tissue evidence="4">Whole body excluding digestive tract and cuticle</tissue>
    </source>
</reference>
<keyword evidence="1" id="KW-0472">Membrane</keyword>
<name>A0A5N5SY54_9CRUS</name>
<dbReference type="OrthoDB" id="8950604at2759"/>
<gene>
    <name evidence="4" type="primary">LECH_1</name>
    <name evidence="4" type="ORF">Anas_04974</name>
</gene>
<evidence type="ECO:0000256" key="1">
    <source>
        <dbReference type="ARBA" id="ARBA00022989"/>
    </source>
</evidence>
<proteinExistence type="predicted"/>